<feature type="domain" description="Alanine racemase C-terminal" evidence="5">
    <location>
        <begin position="241"/>
        <end position="369"/>
    </location>
</feature>
<gene>
    <name evidence="6" type="primary">alr</name>
    <name evidence="6" type="ORF">H6A01_05565</name>
</gene>
<comment type="function">
    <text evidence="4">Catalyzes the interconversion of L-alanine and D-alanine. May also act on other amino acids.</text>
</comment>
<evidence type="ECO:0000313" key="7">
    <source>
        <dbReference type="Proteomes" id="UP000707138"/>
    </source>
</evidence>
<dbReference type="InterPro" id="IPR000821">
    <property type="entry name" value="Ala_racemase"/>
</dbReference>
<feature type="binding site" evidence="4">
    <location>
        <position position="310"/>
    </location>
    <ligand>
        <name>substrate</name>
    </ligand>
</feature>
<dbReference type="Gene3D" id="2.40.37.10">
    <property type="entry name" value="Lyase, Ornithine Decarboxylase, Chain A, domain 1"/>
    <property type="match status" value="1"/>
</dbReference>
<protein>
    <recommendedName>
        <fullName evidence="4">Alanine racemase</fullName>
        <ecNumber evidence="4">5.1.1.1</ecNumber>
    </recommendedName>
</protein>
<evidence type="ECO:0000256" key="4">
    <source>
        <dbReference type="HAMAP-Rule" id="MF_01201"/>
    </source>
</evidence>
<dbReference type="SUPFAM" id="SSF51419">
    <property type="entry name" value="PLP-binding barrel"/>
    <property type="match status" value="1"/>
</dbReference>
<dbReference type="PROSITE" id="PS00395">
    <property type="entry name" value="ALANINE_RACEMASE"/>
    <property type="match status" value="1"/>
</dbReference>
<evidence type="ECO:0000259" key="5">
    <source>
        <dbReference type="SMART" id="SM01005"/>
    </source>
</evidence>
<dbReference type="InterPro" id="IPR011079">
    <property type="entry name" value="Ala_racemase_C"/>
</dbReference>
<dbReference type="InterPro" id="IPR029066">
    <property type="entry name" value="PLP-binding_barrel"/>
</dbReference>
<dbReference type="Pfam" id="PF01168">
    <property type="entry name" value="Ala_racemase_N"/>
    <property type="match status" value="1"/>
</dbReference>
<comment type="catalytic activity">
    <reaction evidence="4">
        <text>L-alanine = D-alanine</text>
        <dbReference type="Rhea" id="RHEA:20249"/>
        <dbReference type="ChEBI" id="CHEBI:57416"/>
        <dbReference type="ChEBI" id="CHEBI:57972"/>
        <dbReference type="EC" id="5.1.1.1"/>
    </reaction>
</comment>
<accession>A0ABS2GI23</accession>
<evidence type="ECO:0000313" key="6">
    <source>
        <dbReference type="EMBL" id="MBM6912788.1"/>
    </source>
</evidence>
<dbReference type="InterPro" id="IPR001608">
    <property type="entry name" value="Ala_racemase_N"/>
</dbReference>
<organism evidence="6 7">
    <name type="scientific">Veillonella magna</name>
    <dbReference type="NCBI Taxonomy" id="464322"/>
    <lineage>
        <taxon>Bacteria</taxon>
        <taxon>Bacillati</taxon>
        <taxon>Bacillota</taxon>
        <taxon>Negativicutes</taxon>
        <taxon>Veillonellales</taxon>
        <taxon>Veillonellaceae</taxon>
        <taxon>Veillonella</taxon>
    </lineage>
</organism>
<name>A0ABS2GI23_9FIRM</name>
<dbReference type="Pfam" id="PF00842">
    <property type="entry name" value="Ala_racemase_C"/>
    <property type="match status" value="1"/>
</dbReference>
<comment type="caution">
    <text evidence="6">The sequence shown here is derived from an EMBL/GenBank/DDBJ whole genome shotgun (WGS) entry which is preliminary data.</text>
</comment>
<feature type="binding site" evidence="4">
    <location>
        <position position="133"/>
    </location>
    <ligand>
        <name>substrate</name>
    </ligand>
</feature>
<dbReference type="Gene3D" id="3.20.20.10">
    <property type="entry name" value="Alanine racemase"/>
    <property type="match status" value="1"/>
</dbReference>
<dbReference type="SUPFAM" id="SSF50621">
    <property type="entry name" value="Alanine racemase C-terminal domain-like"/>
    <property type="match status" value="1"/>
</dbReference>
<dbReference type="SMART" id="SM01005">
    <property type="entry name" value="Ala_racemase_C"/>
    <property type="match status" value="1"/>
</dbReference>
<dbReference type="GO" id="GO:0008784">
    <property type="term" value="F:alanine racemase activity"/>
    <property type="evidence" value="ECO:0007669"/>
    <property type="project" value="UniProtKB-EC"/>
</dbReference>
<dbReference type="RefSeq" id="WP_205087833.1">
    <property type="nucleotide sequence ID" value="NZ_CALXQD010000013.1"/>
</dbReference>
<dbReference type="Proteomes" id="UP000707138">
    <property type="component" value="Unassembled WGS sequence"/>
</dbReference>
<comment type="pathway">
    <text evidence="4">Amino-acid biosynthesis; D-alanine biosynthesis; D-alanine from L-alanine: step 1/1.</text>
</comment>
<dbReference type="EC" id="5.1.1.1" evidence="4"/>
<dbReference type="NCBIfam" id="TIGR00492">
    <property type="entry name" value="alr"/>
    <property type="match status" value="1"/>
</dbReference>
<feature type="modified residue" description="N6-(pyridoxal phosphate)lysine" evidence="4">
    <location>
        <position position="35"/>
    </location>
</feature>
<sequence>MRPTHLEIDTAIIRENLRRIKDSLPEWSTSTAVIKANGYGHGSVMVGRIAVEEGYESLAVAFPEEALPLRAAGITVPIYLLGITLPQSFDLVIEGNSRPAICESTDLEALEACAARHDVIVECAIAVDTGMHRIGIRPQDAMEFIEKVESYPHLRVDGFFSHMASADAADKTEAHAQTAAFRDMVTTIRKHRSDPFRFSLANSAGLLAVKDSLFTDARPGIIQYGIMPSLDVPNRLGLKPALSFYSKVVHVQHLGAGEKIGYGGTYTTDRPMTIATIPVGYADGFPRSLSNRGSVLIHGKRCPIVGRVCMDQLMVAMPDGVGVAPGDEVVLIGTQGQESITVLELATLTGTIPYEIFTGFSERVPRIYI</sequence>
<keyword evidence="3 4" id="KW-0413">Isomerase</keyword>
<dbReference type="InterPro" id="IPR020622">
    <property type="entry name" value="Ala_racemase_pyridoxalP-BS"/>
</dbReference>
<dbReference type="EMBL" id="JACJLA010000008">
    <property type="protein sequence ID" value="MBM6912788.1"/>
    <property type="molecule type" value="Genomic_DNA"/>
</dbReference>
<keyword evidence="7" id="KW-1185">Reference proteome</keyword>
<dbReference type="PANTHER" id="PTHR30511">
    <property type="entry name" value="ALANINE RACEMASE"/>
    <property type="match status" value="1"/>
</dbReference>
<feature type="active site" description="Proton acceptor; specific for D-alanine" evidence="4">
    <location>
        <position position="35"/>
    </location>
</feature>
<comment type="similarity">
    <text evidence="4">Belongs to the alanine racemase family.</text>
</comment>
<dbReference type="PANTHER" id="PTHR30511:SF0">
    <property type="entry name" value="ALANINE RACEMASE, CATABOLIC-RELATED"/>
    <property type="match status" value="1"/>
</dbReference>
<evidence type="ECO:0000256" key="3">
    <source>
        <dbReference type="ARBA" id="ARBA00023235"/>
    </source>
</evidence>
<reference evidence="6 7" key="1">
    <citation type="journal article" date="2021" name="Sci. Rep.">
        <title>The distribution of antibiotic resistance genes in chicken gut microbiota commensals.</title>
        <authorList>
            <person name="Juricova H."/>
            <person name="Matiasovicova J."/>
            <person name="Kubasova T."/>
            <person name="Cejkova D."/>
            <person name="Rychlik I."/>
        </authorList>
    </citation>
    <scope>NUCLEOTIDE SEQUENCE [LARGE SCALE GENOMIC DNA]</scope>
    <source>
        <strain evidence="6 7">An537</strain>
    </source>
</reference>
<evidence type="ECO:0000256" key="1">
    <source>
        <dbReference type="ARBA" id="ARBA00001933"/>
    </source>
</evidence>
<dbReference type="CDD" id="cd00430">
    <property type="entry name" value="PLPDE_III_AR"/>
    <property type="match status" value="1"/>
</dbReference>
<evidence type="ECO:0000256" key="2">
    <source>
        <dbReference type="ARBA" id="ARBA00022898"/>
    </source>
</evidence>
<comment type="cofactor">
    <cofactor evidence="1 4">
        <name>pyridoxal 5'-phosphate</name>
        <dbReference type="ChEBI" id="CHEBI:597326"/>
    </cofactor>
</comment>
<dbReference type="HAMAP" id="MF_01201">
    <property type="entry name" value="Ala_racemase"/>
    <property type="match status" value="1"/>
</dbReference>
<feature type="active site" description="Proton acceptor; specific for L-alanine" evidence="4">
    <location>
        <position position="262"/>
    </location>
</feature>
<keyword evidence="2 4" id="KW-0663">Pyridoxal phosphate</keyword>
<dbReference type="PRINTS" id="PR00992">
    <property type="entry name" value="ALARACEMASE"/>
</dbReference>
<dbReference type="InterPro" id="IPR009006">
    <property type="entry name" value="Ala_racemase/Decarboxylase_C"/>
</dbReference>
<proteinExistence type="inferred from homology"/>